<keyword evidence="2" id="KW-1185">Reference proteome</keyword>
<protein>
    <submittedName>
        <fullName evidence="1">Uncharacterized protein</fullName>
    </submittedName>
</protein>
<dbReference type="EMBL" id="CAUEEQ010013877">
    <property type="protein sequence ID" value="CAJ0937858.1"/>
    <property type="molecule type" value="Genomic_DNA"/>
</dbReference>
<gene>
    <name evidence="1" type="ORF">RIMI_LOCUS7351088</name>
</gene>
<comment type="caution">
    <text evidence="1">The sequence shown here is derived from an EMBL/GenBank/DDBJ whole genome shotgun (WGS) entry which is preliminary data.</text>
</comment>
<evidence type="ECO:0000313" key="1">
    <source>
        <dbReference type="EMBL" id="CAJ0937858.1"/>
    </source>
</evidence>
<organism evidence="1 2">
    <name type="scientific">Ranitomeya imitator</name>
    <name type="common">mimic poison frog</name>
    <dbReference type="NCBI Taxonomy" id="111125"/>
    <lineage>
        <taxon>Eukaryota</taxon>
        <taxon>Metazoa</taxon>
        <taxon>Chordata</taxon>
        <taxon>Craniata</taxon>
        <taxon>Vertebrata</taxon>
        <taxon>Euteleostomi</taxon>
        <taxon>Amphibia</taxon>
        <taxon>Batrachia</taxon>
        <taxon>Anura</taxon>
        <taxon>Neobatrachia</taxon>
        <taxon>Hyloidea</taxon>
        <taxon>Dendrobatidae</taxon>
        <taxon>Dendrobatinae</taxon>
        <taxon>Ranitomeya</taxon>
    </lineage>
</organism>
<name>A0ABN9LCU7_9NEOB</name>
<reference evidence="1" key="1">
    <citation type="submission" date="2023-07" db="EMBL/GenBank/DDBJ databases">
        <authorList>
            <person name="Stuckert A."/>
        </authorList>
    </citation>
    <scope>NUCLEOTIDE SEQUENCE</scope>
</reference>
<accession>A0ABN9LCU7</accession>
<proteinExistence type="predicted"/>
<sequence>MLEIVPLAHGMYNYICNHIKYATQQRQPQISNHYFPPKGLMENMTSGSGMHRLSVTLDTSSLMAQYLGIQLM</sequence>
<dbReference type="Proteomes" id="UP001176940">
    <property type="component" value="Unassembled WGS sequence"/>
</dbReference>
<evidence type="ECO:0000313" key="2">
    <source>
        <dbReference type="Proteomes" id="UP001176940"/>
    </source>
</evidence>